<reference evidence="4" key="1">
    <citation type="submission" date="2017-02" db="UniProtKB">
        <authorList>
            <consortium name="WormBaseParasite"/>
        </authorList>
    </citation>
    <scope>IDENTIFICATION</scope>
</reference>
<sequence length="438" mass="48686">MLGFIFSVEIRFTDLLVTLGSKSLTKTSRSGSRVLQKHNSENIPAAGGDAHIENRSQITQLIKYRAKEIVNVTAPPNQQHFDSKASRAMPSASSSFNFPTSTSTRGNDGKYCLGCDTSAVWFGCTEVNCPVIQTIRLTNMLNTSLFLTISLQSKNEAFQLKETGSIMLKRKEEFYLHITFKPPAAAYFKNVIRIAIPVTGAGGTAVLVVQEHGDMSRMRDGSFVLTTSSAINVPIELANVGVRDAFAFISVIDPNTKQPMGGVKVLPTDRAVILRRQKQRFEIHVEEPLCDGNAETRSAFGSTNSLCSRTYYVIRVIWAEELLRYRLKRAEEAGQHNWSIDGYSFTRFEFLNERMAKITAACNGPYSVTDKDTFECRLRVLCICVADNKRVPIWQNSSLQRGHDEARLVVLEPDATLAPDATIGIIQDVSIMTPISKR</sequence>
<dbReference type="AlphaFoldDB" id="A0A0M3IHX7"/>
<organism evidence="3 4">
    <name type="scientific">Ascaris lumbricoides</name>
    <name type="common">Giant roundworm</name>
    <dbReference type="NCBI Taxonomy" id="6252"/>
    <lineage>
        <taxon>Eukaryota</taxon>
        <taxon>Metazoa</taxon>
        <taxon>Ecdysozoa</taxon>
        <taxon>Nematoda</taxon>
        <taxon>Chromadorea</taxon>
        <taxon>Rhabditida</taxon>
        <taxon>Spirurina</taxon>
        <taxon>Ascaridomorpha</taxon>
        <taxon>Ascaridoidea</taxon>
        <taxon>Ascarididae</taxon>
        <taxon>Ascaris</taxon>
    </lineage>
</organism>
<dbReference type="WBParaSite" id="ALUE_0001808001-mRNA-1">
    <property type="protein sequence ID" value="ALUE_0001808001-mRNA-1"/>
    <property type="gene ID" value="ALUE_0001808001"/>
</dbReference>
<dbReference type="InterPro" id="IPR013783">
    <property type="entry name" value="Ig-like_fold"/>
</dbReference>
<evidence type="ECO:0000259" key="2">
    <source>
        <dbReference type="Pfam" id="PF22073"/>
    </source>
</evidence>
<dbReference type="Pfam" id="PF22073">
    <property type="entry name" value="Cep192_D4"/>
    <property type="match status" value="1"/>
</dbReference>
<evidence type="ECO:0000313" key="3">
    <source>
        <dbReference type="Proteomes" id="UP000036681"/>
    </source>
</evidence>
<dbReference type="Proteomes" id="UP000036681">
    <property type="component" value="Unplaced"/>
</dbReference>
<proteinExistence type="predicted"/>
<feature type="domain" description="Cep192/Spd-2-like" evidence="2">
    <location>
        <begin position="113"/>
        <end position="195"/>
    </location>
</feature>
<dbReference type="Gene3D" id="2.60.40.10">
    <property type="entry name" value="Immunoglobulins"/>
    <property type="match status" value="1"/>
</dbReference>
<accession>A0A0M3IHX7</accession>
<keyword evidence="3" id="KW-1185">Reference proteome</keyword>
<feature type="region of interest" description="Disordered" evidence="1">
    <location>
        <begin position="28"/>
        <end position="49"/>
    </location>
</feature>
<evidence type="ECO:0000313" key="4">
    <source>
        <dbReference type="WBParaSite" id="ALUE_0001808001-mRNA-1"/>
    </source>
</evidence>
<name>A0A0M3IHX7_ASCLU</name>
<dbReference type="InterPro" id="IPR054090">
    <property type="entry name" value="Cep192_Spd-2-like_dom"/>
</dbReference>
<evidence type="ECO:0000256" key="1">
    <source>
        <dbReference type="SAM" id="MobiDB-lite"/>
    </source>
</evidence>
<protein>
    <submittedName>
        <fullName evidence="4">ASH domain-containing protein</fullName>
    </submittedName>
</protein>